<keyword evidence="1" id="KW-0472">Membrane</keyword>
<sequence length="175" mass="19745">MKKLNRFTLVFALLSFVLSLFLFIKPISTLKVIVITCAVIAIIKGVFDLWRYFQIKKKTGSGPTFRLITGITIGALGLYLCIYPTGGVTIIGIIFAIWFLIEIIGNLIEIQVMRAQKSWYLVAMIFNLLCLVVAVLLLIRPSYAAISLTLMFAFYFLFQSIALFVGYFGLKKLTH</sequence>
<dbReference type="PANTHER" id="PTHR34989">
    <property type="entry name" value="PROTEIN HDED"/>
    <property type="match status" value="1"/>
</dbReference>
<feature type="transmembrane region" description="Helical" evidence="1">
    <location>
        <begin position="145"/>
        <end position="170"/>
    </location>
</feature>
<dbReference type="EMBL" id="JTFC01000042">
    <property type="protein sequence ID" value="RUS52474.1"/>
    <property type="molecule type" value="Genomic_DNA"/>
</dbReference>
<protein>
    <recommendedName>
        <fullName evidence="4">Acid-resistance membrane protein</fullName>
    </recommendedName>
</protein>
<name>A0A433RQ61_9BACL</name>
<proteinExistence type="predicted"/>
<dbReference type="PANTHER" id="PTHR34989:SF1">
    <property type="entry name" value="PROTEIN HDED"/>
    <property type="match status" value="1"/>
</dbReference>
<feature type="transmembrane region" description="Helical" evidence="1">
    <location>
        <begin position="88"/>
        <end position="108"/>
    </location>
</feature>
<feature type="transmembrane region" description="Helical" evidence="1">
    <location>
        <begin position="7"/>
        <end position="24"/>
    </location>
</feature>
<feature type="transmembrane region" description="Helical" evidence="1">
    <location>
        <begin position="120"/>
        <end position="139"/>
    </location>
</feature>
<dbReference type="Pfam" id="PF03729">
    <property type="entry name" value="DUF308"/>
    <property type="match status" value="2"/>
</dbReference>
<comment type="caution">
    <text evidence="2">The sequence shown here is derived from an EMBL/GenBank/DDBJ whole genome shotgun (WGS) entry which is preliminary data.</text>
</comment>
<reference evidence="2 3" key="1">
    <citation type="submission" date="2014-11" db="EMBL/GenBank/DDBJ databases">
        <title>Genome sequence and analysis of novel Kurthia sp.</title>
        <authorList>
            <person name="Lawson J.N."/>
            <person name="Gonzalez J.E."/>
            <person name="Rinauldi L."/>
            <person name="Xuan Z."/>
            <person name="Firman A."/>
            <person name="Shaddox L."/>
            <person name="Trudeau A."/>
            <person name="Shah S."/>
            <person name="Reiman D."/>
        </authorList>
    </citation>
    <scope>NUCLEOTIDE SEQUENCE [LARGE SCALE GENOMIC DNA]</scope>
    <source>
        <strain evidence="2 3">3B1D</strain>
    </source>
</reference>
<evidence type="ECO:0000313" key="2">
    <source>
        <dbReference type="EMBL" id="RUS52474.1"/>
    </source>
</evidence>
<dbReference type="RefSeq" id="WP_126991810.1">
    <property type="nucleotide sequence ID" value="NZ_JTFC01000042.1"/>
</dbReference>
<dbReference type="InterPro" id="IPR005325">
    <property type="entry name" value="DUF308_memb"/>
</dbReference>
<feature type="transmembrane region" description="Helical" evidence="1">
    <location>
        <begin position="30"/>
        <end position="53"/>
    </location>
</feature>
<gene>
    <name evidence="2" type="ORF">QI30_17080</name>
</gene>
<organism evidence="2 3">
    <name type="scientific">Candidatus Kurthia intestinigallinarum</name>
    <dbReference type="NCBI Taxonomy" id="1562256"/>
    <lineage>
        <taxon>Bacteria</taxon>
        <taxon>Bacillati</taxon>
        <taxon>Bacillota</taxon>
        <taxon>Bacilli</taxon>
        <taxon>Bacillales</taxon>
        <taxon>Caryophanaceae</taxon>
        <taxon>Kurthia</taxon>
    </lineage>
</organism>
<keyword evidence="1" id="KW-1133">Transmembrane helix</keyword>
<dbReference type="Proteomes" id="UP000288623">
    <property type="component" value="Unassembled WGS sequence"/>
</dbReference>
<evidence type="ECO:0000256" key="1">
    <source>
        <dbReference type="SAM" id="Phobius"/>
    </source>
</evidence>
<dbReference type="AlphaFoldDB" id="A0A433RQ61"/>
<evidence type="ECO:0008006" key="4">
    <source>
        <dbReference type="Google" id="ProtNLM"/>
    </source>
</evidence>
<accession>A0A433RQ61</accession>
<dbReference type="InterPro" id="IPR052712">
    <property type="entry name" value="Acid_resist_chaperone_HdeD"/>
</dbReference>
<dbReference type="OrthoDB" id="2456403at2"/>
<dbReference type="GO" id="GO:0005886">
    <property type="term" value="C:plasma membrane"/>
    <property type="evidence" value="ECO:0007669"/>
    <property type="project" value="TreeGrafter"/>
</dbReference>
<feature type="transmembrane region" description="Helical" evidence="1">
    <location>
        <begin position="65"/>
        <end position="82"/>
    </location>
</feature>
<keyword evidence="1" id="KW-0812">Transmembrane</keyword>
<evidence type="ECO:0000313" key="3">
    <source>
        <dbReference type="Proteomes" id="UP000288623"/>
    </source>
</evidence>
<keyword evidence="3" id="KW-1185">Reference proteome</keyword>